<dbReference type="Pfam" id="PF09383">
    <property type="entry name" value="NIL"/>
    <property type="match status" value="1"/>
</dbReference>
<dbReference type="InterPro" id="IPR003593">
    <property type="entry name" value="AAA+_ATPase"/>
</dbReference>
<comment type="caution">
    <text evidence="12">The sequence shown here is derived from an EMBL/GenBank/DDBJ whole genome shotgun (WGS) entry which is preliminary data.</text>
</comment>
<evidence type="ECO:0000256" key="1">
    <source>
        <dbReference type="ARBA" id="ARBA00002579"/>
    </source>
</evidence>
<dbReference type="GO" id="GO:0006865">
    <property type="term" value="P:amino acid transport"/>
    <property type="evidence" value="ECO:0007669"/>
    <property type="project" value="UniProtKB-KW"/>
</dbReference>
<keyword evidence="10" id="KW-0472">Membrane</keyword>
<keyword evidence="9" id="KW-0029">Amino-acid transport</keyword>
<dbReference type="FunFam" id="3.40.50.300:FF:000056">
    <property type="entry name" value="Cell division ATP-binding protein FtsE"/>
    <property type="match status" value="1"/>
</dbReference>
<organism evidence="12 13">
    <name type="scientific">Campylobacter ureolyticus</name>
    <dbReference type="NCBI Taxonomy" id="827"/>
    <lineage>
        <taxon>Bacteria</taxon>
        <taxon>Pseudomonadati</taxon>
        <taxon>Campylobacterota</taxon>
        <taxon>Epsilonproteobacteria</taxon>
        <taxon>Campylobacterales</taxon>
        <taxon>Campylobacteraceae</taxon>
        <taxon>Campylobacter</taxon>
    </lineage>
</organism>
<evidence type="ECO:0000256" key="2">
    <source>
        <dbReference type="ARBA" id="ARBA00005417"/>
    </source>
</evidence>
<dbReference type="AlphaFoldDB" id="A0A2I1NBU7"/>
<dbReference type="SUPFAM" id="SSF55021">
    <property type="entry name" value="ACT-like"/>
    <property type="match status" value="1"/>
</dbReference>
<dbReference type="InterPro" id="IPR027417">
    <property type="entry name" value="P-loop_NTPase"/>
</dbReference>
<evidence type="ECO:0000256" key="9">
    <source>
        <dbReference type="ARBA" id="ARBA00022970"/>
    </source>
</evidence>
<evidence type="ECO:0000259" key="11">
    <source>
        <dbReference type="PROSITE" id="PS50893"/>
    </source>
</evidence>
<comment type="function">
    <text evidence="1">Part of the ABC transporter FtsEX involved in cellular division. Important for assembly or stability of the septal ring.</text>
</comment>
<dbReference type="InterPro" id="IPR041701">
    <property type="entry name" value="MetN_ABC"/>
</dbReference>
<evidence type="ECO:0000256" key="4">
    <source>
        <dbReference type="ARBA" id="ARBA00022448"/>
    </source>
</evidence>
<evidence type="ECO:0000256" key="8">
    <source>
        <dbReference type="ARBA" id="ARBA00022967"/>
    </source>
</evidence>
<dbReference type="SUPFAM" id="SSF52540">
    <property type="entry name" value="P-loop containing nucleoside triphosphate hydrolases"/>
    <property type="match status" value="1"/>
</dbReference>
<evidence type="ECO:0000256" key="7">
    <source>
        <dbReference type="ARBA" id="ARBA00022840"/>
    </source>
</evidence>
<dbReference type="SMART" id="SM00930">
    <property type="entry name" value="NIL"/>
    <property type="match status" value="1"/>
</dbReference>
<proteinExistence type="inferred from homology"/>
<dbReference type="PROSITE" id="PS00211">
    <property type="entry name" value="ABC_TRANSPORTER_1"/>
    <property type="match status" value="1"/>
</dbReference>
<dbReference type="PANTHER" id="PTHR43166">
    <property type="entry name" value="AMINO ACID IMPORT ATP-BINDING PROTEIN"/>
    <property type="match status" value="1"/>
</dbReference>
<dbReference type="RefSeq" id="WP_101636855.1">
    <property type="nucleotide sequence ID" value="NZ_PKHU01000002.1"/>
</dbReference>
<evidence type="ECO:0000313" key="12">
    <source>
        <dbReference type="EMBL" id="PKZ29831.1"/>
    </source>
</evidence>
<gene>
    <name evidence="12" type="ORF">CYJ41_02770</name>
</gene>
<dbReference type="Gene3D" id="3.40.50.300">
    <property type="entry name" value="P-loop containing nucleotide triphosphate hydrolases"/>
    <property type="match status" value="1"/>
</dbReference>
<dbReference type="InterPro" id="IPR018449">
    <property type="entry name" value="NIL_domain"/>
</dbReference>
<name>A0A2I1NBU7_9BACT</name>
<dbReference type="InterPro" id="IPR003439">
    <property type="entry name" value="ABC_transporter-like_ATP-bd"/>
</dbReference>
<dbReference type="EMBL" id="PKHU01000002">
    <property type="protein sequence ID" value="PKZ29831.1"/>
    <property type="molecule type" value="Genomic_DNA"/>
</dbReference>
<evidence type="ECO:0000313" key="13">
    <source>
        <dbReference type="Proteomes" id="UP000234639"/>
    </source>
</evidence>
<keyword evidence="6" id="KW-0547">Nucleotide-binding</keyword>
<dbReference type="GO" id="GO:0016887">
    <property type="term" value="F:ATP hydrolysis activity"/>
    <property type="evidence" value="ECO:0007669"/>
    <property type="project" value="InterPro"/>
</dbReference>
<evidence type="ECO:0000256" key="6">
    <source>
        <dbReference type="ARBA" id="ARBA00022741"/>
    </source>
</evidence>
<dbReference type="InterPro" id="IPR050086">
    <property type="entry name" value="MetN_ABC_transporter-like"/>
</dbReference>
<feature type="domain" description="ABC transporter" evidence="11">
    <location>
        <begin position="2"/>
        <end position="237"/>
    </location>
</feature>
<dbReference type="InterPro" id="IPR045865">
    <property type="entry name" value="ACT-like_dom_sf"/>
</dbReference>
<comment type="similarity">
    <text evidence="2">Belongs to the ABC transporter superfamily.</text>
</comment>
<dbReference type="PANTHER" id="PTHR43166:SF30">
    <property type="entry name" value="METHIONINE IMPORT ATP-BINDING PROTEIN METN"/>
    <property type="match status" value="1"/>
</dbReference>
<dbReference type="SMART" id="SM00382">
    <property type="entry name" value="AAA"/>
    <property type="match status" value="1"/>
</dbReference>
<dbReference type="GO" id="GO:0005524">
    <property type="term" value="F:ATP binding"/>
    <property type="evidence" value="ECO:0007669"/>
    <property type="project" value="UniProtKB-KW"/>
</dbReference>
<evidence type="ECO:0000256" key="10">
    <source>
        <dbReference type="ARBA" id="ARBA00023136"/>
    </source>
</evidence>
<keyword evidence="8" id="KW-1278">Translocase</keyword>
<evidence type="ECO:0000256" key="5">
    <source>
        <dbReference type="ARBA" id="ARBA00022475"/>
    </source>
</evidence>
<dbReference type="Proteomes" id="UP000234639">
    <property type="component" value="Unassembled WGS sequence"/>
</dbReference>
<protein>
    <recommendedName>
        <fullName evidence="3">Cell division ATP-binding protein FtsE</fullName>
    </recommendedName>
</protein>
<accession>A0A2I1NBU7</accession>
<keyword evidence="5" id="KW-1003">Cell membrane</keyword>
<dbReference type="InterPro" id="IPR017871">
    <property type="entry name" value="ABC_transporter-like_CS"/>
</dbReference>
<dbReference type="Gene3D" id="3.30.70.260">
    <property type="match status" value="1"/>
</dbReference>
<dbReference type="Pfam" id="PF00005">
    <property type="entry name" value="ABC_tran"/>
    <property type="match status" value="1"/>
</dbReference>
<keyword evidence="7 12" id="KW-0067">ATP-binding</keyword>
<dbReference type="GO" id="GO:0005886">
    <property type="term" value="C:plasma membrane"/>
    <property type="evidence" value="ECO:0007669"/>
    <property type="project" value="UniProtKB-ARBA"/>
</dbReference>
<evidence type="ECO:0000256" key="3">
    <source>
        <dbReference type="ARBA" id="ARBA00020019"/>
    </source>
</evidence>
<dbReference type="PROSITE" id="PS50893">
    <property type="entry name" value="ABC_TRANSPORTER_2"/>
    <property type="match status" value="1"/>
</dbReference>
<dbReference type="CDD" id="cd03258">
    <property type="entry name" value="ABC_MetN_methionine_transporter"/>
    <property type="match status" value="1"/>
</dbReference>
<keyword evidence="4" id="KW-0813">Transport</keyword>
<sequence length="319" mass="35963">MIEVKNLSKSYGSTLVLKDINFNIKKGEIFGLVGHSGAGKSTLLRCINGLEYYQSGSLKVDGVEIKDVKGKKLRELRKEIGMIFQNFALMSRKTVFENVATPLNFWGYDRNYTKKRVDELLEIVGLNDKKDFYPVALSGGQKQRVAIARALALNPKILLSDEATSALDPSITKQILALLKRINKEFGITIVLVTHEMEVVKSIANKAVLLSNGIITNQGEIHELFLKPDKNMREFLGEEMVLPQDGINIALYFPKEVAFECVITQMARELDLNFNIVWGKIEQLSELVLGHLVINIEPKDKEKVINFIKQTGVLWEIIE</sequence>
<reference evidence="12 13" key="1">
    <citation type="submission" date="2017-12" db="EMBL/GenBank/DDBJ databases">
        <title>Phylogenetic diversity of female urinary microbiome.</title>
        <authorList>
            <person name="Thomas-White K."/>
            <person name="Wolfe A.J."/>
        </authorList>
    </citation>
    <scope>NUCLEOTIDE SEQUENCE [LARGE SCALE GENOMIC DNA]</scope>
    <source>
        <strain evidence="12 13">UMB0112</strain>
    </source>
</reference>